<organism evidence="6 7">
    <name type="scientific">Sorangium cellulosum</name>
    <name type="common">Polyangium cellulosum</name>
    <dbReference type="NCBI Taxonomy" id="56"/>
    <lineage>
        <taxon>Bacteria</taxon>
        <taxon>Pseudomonadati</taxon>
        <taxon>Myxococcota</taxon>
        <taxon>Polyangia</taxon>
        <taxon>Polyangiales</taxon>
        <taxon>Polyangiaceae</taxon>
        <taxon>Sorangium</taxon>
    </lineage>
</organism>
<reference evidence="6 7" key="1">
    <citation type="submission" date="2014-02" db="EMBL/GenBank/DDBJ databases">
        <title>The small core and large imbalanced accessory genome model reveals a collaborative survival strategy of Sorangium cellulosum strains in nature.</title>
        <authorList>
            <person name="Han K."/>
            <person name="Peng R."/>
            <person name="Blom J."/>
            <person name="Li Y.-Z."/>
        </authorList>
    </citation>
    <scope>NUCLEOTIDE SEQUENCE [LARGE SCALE GENOMIC DNA]</scope>
    <source>
        <strain evidence="6 7">So0008-312</strain>
    </source>
</reference>
<dbReference type="GO" id="GO:0016887">
    <property type="term" value="F:ATP hydrolysis activity"/>
    <property type="evidence" value="ECO:0007669"/>
    <property type="project" value="InterPro"/>
</dbReference>
<accession>A0A150QJM3</accession>
<keyword evidence="3" id="KW-0067">ATP-binding</keyword>
<keyword evidence="2" id="KW-0547">Nucleotide-binding</keyword>
<evidence type="ECO:0000256" key="4">
    <source>
        <dbReference type="SAM" id="Coils"/>
    </source>
</evidence>
<dbReference type="InterPro" id="IPR050221">
    <property type="entry name" value="26S_Proteasome_ATPase"/>
</dbReference>
<comment type="caution">
    <text evidence="6">The sequence shown here is derived from an EMBL/GenBank/DDBJ whole genome shotgun (WGS) entry which is preliminary data.</text>
</comment>
<evidence type="ECO:0000259" key="5">
    <source>
        <dbReference type="SMART" id="SM00382"/>
    </source>
</evidence>
<dbReference type="RefSeq" id="WP_061609298.1">
    <property type="nucleotide sequence ID" value="NZ_JEMA01000589.1"/>
</dbReference>
<feature type="coiled-coil region" evidence="4">
    <location>
        <begin position="167"/>
        <end position="194"/>
    </location>
</feature>
<feature type="domain" description="AAA+ ATPase" evidence="5">
    <location>
        <begin position="255"/>
        <end position="384"/>
    </location>
</feature>
<dbReference type="Gene3D" id="1.10.8.60">
    <property type="match status" value="1"/>
</dbReference>
<dbReference type="Proteomes" id="UP000075260">
    <property type="component" value="Unassembled WGS sequence"/>
</dbReference>
<protein>
    <recommendedName>
        <fullName evidence="5">AAA+ ATPase domain-containing protein</fullName>
    </recommendedName>
</protein>
<proteinExistence type="inferred from homology"/>
<evidence type="ECO:0000313" key="6">
    <source>
        <dbReference type="EMBL" id="KYF68164.1"/>
    </source>
</evidence>
<name>A0A150QJM3_SORCE</name>
<dbReference type="GO" id="GO:0005524">
    <property type="term" value="F:ATP binding"/>
    <property type="evidence" value="ECO:0007669"/>
    <property type="project" value="UniProtKB-KW"/>
</dbReference>
<keyword evidence="4" id="KW-0175">Coiled coil</keyword>
<dbReference type="SUPFAM" id="SSF52540">
    <property type="entry name" value="P-loop containing nucleoside triphosphate hydrolases"/>
    <property type="match status" value="1"/>
</dbReference>
<dbReference type="CDD" id="cd19481">
    <property type="entry name" value="RecA-like_protease"/>
    <property type="match status" value="1"/>
</dbReference>
<dbReference type="InterPro" id="IPR027417">
    <property type="entry name" value="P-loop_NTPase"/>
</dbReference>
<evidence type="ECO:0000256" key="3">
    <source>
        <dbReference type="ARBA" id="ARBA00022840"/>
    </source>
</evidence>
<dbReference type="InterPro" id="IPR003593">
    <property type="entry name" value="AAA+_ATPase"/>
</dbReference>
<dbReference type="EMBL" id="JEMA01000589">
    <property type="protein sequence ID" value="KYF68164.1"/>
    <property type="molecule type" value="Genomic_DNA"/>
</dbReference>
<comment type="similarity">
    <text evidence="1">Belongs to the AAA ATPase family.</text>
</comment>
<evidence type="ECO:0000256" key="2">
    <source>
        <dbReference type="ARBA" id="ARBA00022741"/>
    </source>
</evidence>
<dbReference type="InterPro" id="IPR003959">
    <property type="entry name" value="ATPase_AAA_core"/>
</dbReference>
<dbReference type="Pfam" id="PF00004">
    <property type="entry name" value="AAA"/>
    <property type="match status" value="1"/>
</dbReference>
<dbReference type="Gene3D" id="3.40.50.300">
    <property type="entry name" value="P-loop containing nucleotide triphosphate hydrolases"/>
    <property type="match status" value="1"/>
</dbReference>
<dbReference type="AlphaFoldDB" id="A0A150QJM3"/>
<evidence type="ECO:0000313" key="7">
    <source>
        <dbReference type="Proteomes" id="UP000075260"/>
    </source>
</evidence>
<sequence length="473" mass="51153">MDNDKAQNPTPSFTDLMGAMAAVHAAQEPFFLGRLGAHFGADARALPVVAEEFPPSEHPNFQLAIETHLRDGGFTSELLGVSGGDMFRGVSLPDLLSPPPAMPGVGGAPPSQGPVQYRNVRLDEERVIACVASGLYLLGRGDDRFALLVRGPSDGGFRRSQLTVEVMARDNERAQRLLAELRVLMRRLNVYRSRVVILSEATDVFPAATKIELHSLPQIARDALILPQALLARLERSTIGFSRHRESLLASGRHLKRGLLLYGPPGTGKTLTAMYLASQMRDRTTLLLTGLGVKLLKEACAMARSLQPSLVVLEDVDIIAQDRESPDASCRSPLLFDLLNQMDGLAEDTDVIFLLTSNRPQALEPALAARPGRIDLAVEIPLPDADCRRQLLALYGRGLSLRGDDLAPLIARTEGVSAAFIRELLRRAALFAADAGRGTAVGEEHLKEALHELLVDGGPLTRSLLGAQAHRPS</sequence>
<dbReference type="PANTHER" id="PTHR23073">
    <property type="entry name" value="26S PROTEASOME REGULATORY SUBUNIT"/>
    <property type="match status" value="1"/>
</dbReference>
<dbReference type="SMART" id="SM00382">
    <property type="entry name" value="AAA"/>
    <property type="match status" value="1"/>
</dbReference>
<gene>
    <name evidence="6" type="ORF">BE15_16595</name>
</gene>
<dbReference type="OrthoDB" id="9802352at2"/>
<evidence type="ECO:0000256" key="1">
    <source>
        <dbReference type="ARBA" id="ARBA00006914"/>
    </source>
</evidence>